<dbReference type="InterPro" id="IPR032415">
    <property type="entry name" value="TRPM_tetra"/>
</dbReference>
<gene>
    <name evidence="3" type="ORF">RIMI_LOCUS13956094</name>
</gene>
<evidence type="ECO:0000259" key="2">
    <source>
        <dbReference type="Pfam" id="PF16519"/>
    </source>
</evidence>
<dbReference type="Pfam" id="PF16519">
    <property type="entry name" value="TRPM_tetra"/>
    <property type="match status" value="1"/>
</dbReference>
<organism evidence="3 4">
    <name type="scientific">Ranitomeya imitator</name>
    <name type="common">mimic poison frog</name>
    <dbReference type="NCBI Taxonomy" id="111125"/>
    <lineage>
        <taxon>Eukaryota</taxon>
        <taxon>Metazoa</taxon>
        <taxon>Chordata</taxon>
        <taxon>Craniata</taxon>
        <taxon>Vertebrata</taxon>
        <taxon>Euteleostomi</taxon>
        <taxon>Amphibia</taxon>
        <taxon>Batrachia</taxon>
        <taxon>Anura</taxon>
        <taxon>Neobatrachia</taxon>
        <taxon>Hyloidea</taxon>
        <taxon>Dendrobatidae</taxon>
        <taxon>Dendrobatinae</taxon>
        <taxon>Ranitomeya</taxon>
    </lineage>
</organism>
<comment type="catalytic activity">
    <reaction evidence="1">
        <text>Mg(2+)(in) = Mg(2+)(out)</text>
        <dbReference type="Rhea" id="RHEA:29827"/>
        <dbReference type="ChEBI" id="CHEBI:18420"/>
    </reaction>
</comment>
<comment type="caution">
    <text evidence="3">The sequence shown here is derived from an EMBL/GenBank/DDBJ whole genome shotgun (WGS) entry which is preliminary data.</text>
</comment>
<dbReference type="InterPro" id="IPR037162">
    <property type="entry name" value="TRPM_tetra_sf"/>
</dbReference>
<evidence type="ECO:0000313" key="4">
    <source>
        <dbReference type="Proteomes" id="UP001176940"/>
    </source>
</evidence>
<keyword evidence="4" id="KW-1185">Reference proteome</keyword>
<evidence type="ECO:0000313" key="3">
    <source>
        <dbReference type="EMBL" id="CAJ0952632.1"/>
    </source>
</evidence>
<proteinExistence type="predicted"/>
<accession>A0ABN9LWG6</accession>
<dbReference type="EMBL" id="CAUEEQ010035258">
    <property type="protein sequence ID" value="CAJ0952632.1"/>
    <property type="molecule type" value="Genomic_DNA"/>
</dbReference>
<evidence type="ECO:0000256" key="1">
    <source>
        <dbReference type="ARBA" id="ARBA00034269"/>
    </source>
</evidence>
<reference evidence="3" key="1">
    <citation type="submission" date="2023-07" db="EMBL/GenBank/DDBJ databases">
        <authorList>
            <person name="Stuckert A."/>
        </authorList>
    </citation>
    <scope>NUCLEOTIDE SEQUENCE</scope>
</reference>
<protein>
    <recommendedName>
        <fullName evidence="2">TRPM tetramerisation domain-containing protein</fullName>
    </recommendedName>
</protein>
<name>A0ABN9LWG6_9NEOB</name>
<dbReference type="Proteomes" id="UP001176940">
    <property type="component" value="Unassembled WGS sequence"/>
</dbReference>
<sequence length="399" mass="44164">MLSPIPEVRCLGVIFDSPLSFKPHIQALSTSCRLQLKNISRIRPFLNRQSTKMLVHALIISLHDYCSILFCGLPANTHAPLQVEDVFEDMKDVRGHVNFIKSLLHHLDDHIGHLQDLSGFTLDSIKTLTAQKAMESKRSHSMMSCDLSLSKQTTDDGLGQSTAWKKSKSSQILARSFSQSGIEKFTKTSNSLQRINGSDFAPVHNALFYLSDHLPEFQHGASDDNNIDYGKQKSLKSRSHVTIANFESKPNRVSEVINVSTTVQSKKSPLPKSPDSSSSALIDKTFKEEGFVNCAFTDDDGKVIYENNSGDEGPYSILSSELESATTEQPLPVASPNGDKCDTIVKKCKGQHSSNNKITGVFQKLWKQSKSPGIKAPAAKQDFSDIEVILVFITDIFFK</sequence>
<dbReference type="Gene3D" id="1.20.5.1010">
    <property type="entry name" value="TRPM, tetramerisation domain"/>
    <property type="match status" value="1"/>
</dbReference>
<feature type="non-terminal residue" evidence="3">
    <location>
        <position position="399"/>
    </location>
</feature>
<feature type="domain" description="TRPM tetramerisation" evidence="2">
    <location>
        <begin position="83"/>
        <end position="127"/>
    </location>
</feature>